<comment type="caution">
    <text evidence="4">Lacks conserved residue(s) required for the propagation of feature annotation.</text>
</comment>
<dbReference type="SUPFAM" id="SSF48726">
    <property type="entry name" value="Immunoglobulin"/>
    <property type="match status" value="1"/>
</dbReference>
<organism evidence="7 8">
    <name type="scientific">Stylophora pistillata</name>
    <name type="common">Smooth cauliflower coral</name>
    <dbReference type="NCBI Taxonomy" id="50429"/>
    <lineage>
        <taxon>Eukaryota</taxon>
        <taxon>Metazoa</taxon>
        <taxon>Cnidaria</taxon>
        <taxon>Anthozoa</taxon>
        <taxon>Hexacorallia</taxon>
        <taxon>Scleractinia</taxon>
        <taxon>Astrocoeniina</taxon>
        <taxon>Pocilloporidae</taxon>
        <taxon>Stylophora</taxon>
    </lineage>
</organism>
<feature type="transmembrane region" description="Helical" evidence="5">
    <location>
        <begin position="1158"/>
        <end position="1175"/>
    </location>
</feature>
<feature type="domain" description="CUB" evidence="6">
    <location>
        <begin position="145"/>
        <end position="270"/>
    </location>
</feature>
<name>A0A2B4SY98_STYPI</name>
<feature type="transmembrane region" description="Helical" evidence="5">
    <location>
        <begin position="1112"/>
        <end position="1133"/>
    </location>
</feature>
<feature type="transmembrane region" description="Helical" evidence="5">
    <location>
        <begin position="1007"/>
        <end position="1029"/>
    </location>
</feature>
<protein>
    <submittedName>
        <fullName evidence="7">Tolloid-like protein 2</fullName>
    </submittedName>
</protein>
<dbReference type="Gene3D" id="2.60.120.290">
    <property type="entry name" value="Spermadhesin, CUB domain"/>
    <property type="match status" value="3"/>
</dbReference>
<dbReference type="InterPro" id="IPR036179">
    <property type="entry name" value="Ig-like_dom_sf"/>
</dbReference>
<evidence type="ECO:0000313" key="7">
    <source>
        <dbReference type="EMBL" id="PFX34149.1"/>
    </source>
</evidence>
<dbReference type="SMART" id="SM01411">
    <property type="entry name" value="Ephrin_rec_like"/>
    <property type="match status" value="2"/>
</dbReference>
<feature type="domain" description="CUB" evidence="6">
    <location>
        <begin position="1"/>
        <end position="74"/>
    </location>
</feature>
<evidence type="ECO:0000256" key="4">
    <source>
        <dbReference type="PROSITE-ProRule" id="PRU00059"/>
    </source>
</evidence>
<dbReference type="OrthoDB" id="676979at2759"/>
<dbReference type="InterPro" id="IPR032675">
    <property type="entry name" value="LRR_dom_sf"/>
</dbReference>
<feature type="transmembrane region" description="Helical" evidence="5">
    <location>
        <begin position="1303"/>
        <end position="1321"/>
    </location>
</feature>
<dbReference type="SMART" id="SM00369">
    <property type="entry name" value="LRR_TYP"/>
    <property type="match status" value="5"/>
</dbReference>
<feature type="domain" description="CUB" evidence="6">
    <location>
        <begin position="349"/>
        <end position="501"/>
    </location>
</feature>
<dbReference type="Pfam" id="PF00431">
    <property type="entry name" value="CUB"/>
    <property type="match status" value="3"/>
</dbReference>
<dbReference type="InterPro" id="IPR001611">
    <property type="entry name" value="Leu-rich_rpt"/>
</dbReference>
<dbReference type="Proteomes" id="UP000225706">
    <property type="component" value="Unassembled WGS sequence"/>
</dbReference>
<feature type="transmembrane region" description="Helical" evidence="5">
    <location>
        <begin position="1050"/>
        <end position="1071"/>
    </location>
</feature>
<dbReference type="FunFam" id="2.60.120.290:FF:000005">
    <property type="entry name" value="Procollagen C-endopeptidase enhancer 1"/>
    <property type="match status" value="1"/>
</dbReference>
<dbReference type="CDD" id="cd00041">
    <property type="entry name" value="CUB"/>
    <property type="match status" value="3"/>
</dbReference>
<dbReference type="InterPro" id="IPR013783">
    <property type="entry name" value="Ig-like_fold"/>
</dbReference>
<gene>
    <name evidence="7" type="primary">tll2</name>
    <name evidence="7" type="ORF">AWC38_SpisGene934</name>
</gene>
<sequence>MAMKISFDDFELQEDSACSYDYVEISSQDNFRFGKYCGEDSGTTIEVTGDYAVIRFHSDSNVQKRGFSLLFTSVLPSGYKKYNKYLSPPDISVPDVVRVFAGEKVTCSVTGSFPIYTTILKNSTVLVNTTSMATIQLHKDGNYTCVATSKYGTDVQMFSVILFDCGSLKNNSLQSPGYPNGYQSNLDCVWQITIPHGMAMWIHFHDFELEGDLCWYDYVEISNENNFKFGKYCGKQTGKTVEITGDYAVIKFHSDSADQERGFSLLFTAISPSPPIISMPAVERAFVSEEMTCSATGSPPIYTAILKESTVLINITTSATVRFREEGNYSCVATSKFGTDVWKVRVIIPGGSSTNNNNHSVYIDPGCGSLRNSSLQSPEYPNSYPRNMDCLYQVNIPYGMTMKIYFEDFALEEASLCRRKAVEAIGERYSKNVSLFCRDDYVEISNQNNFTFGKYCGIQTGRTVEVSGDYAVITFHSDFYGPPIIAMPALVRAFPGNEVICSVTGSPPIYTVILNDSIVLVNTTNTASVKFFKEGNYSCMATSKYGSDFTVFTVLDCGDLSSNAIKSLPDGLFAEVIGLKNLDLSSNAIKSLPDGLFAEVIGLKNLYDKMAQFSHGALIYFAFSIQLFYNKSNIIGKLIGQTRDLSLNTISFLPEGCFTKLTMLRYLYLSSNGITSLPEGLFTKMIRLNELDLSDNAITSLPEGLFATQTWLWHLFLDRNNLQRIPRRAFYAMKYISIIALSDNPIQAIESEAFNFYSSATSRLNPTESHRGVLKFTSSYFSIARLQSAMLWMGFTHTVDHFTRQNLFRPCPLGTFSAGYGKCFRCPPGGFYSDTLAYVAKGCKKCPNGSYVPFDKTPGKSILDCKACPLGTESDFFAGHRACPCLEGFYRTHRFAECRKCGNGGLLCQDDYASLKSGFWWQWRNESLKHHYQNFIQNLLSPSPRLDNSSVQYPYAIPIPYRCQEEESCKGGLDSPCGKGYEGPLCAVCSSGYHKQLRSCAKCPSKAWIAAQLSVIVVLLFLLLVFLMWKRTTKLEKDHGHHLINMFFSRLKILIGFYQVTHGLLEVFSFIDWPDSLQVVATHSGILQLNLLQIAPVHCLFSGLQVNVFGELFVLLALNLTVTIALGTSYVIYKTIVTKKHSLKDEEKSEKISQTKQLVYKNLFFFLYATYLSTVSKTASVLPLACRKLCRDGREETCKVYAKADYSIQCQGSSFNHWLILAYFSTAYIFALPVASLIVLWRQRRVISSNTDSSKDSGTEVIEGLRFLFQNYKPTSWYWELVEMSRKVVLTSALILVGEESRSYIGLAWVVAGMYGVLFSWIKPIQLASENRLMSTSLAVTVVNLGIGAVSRIPAENTSTLTEKHKDEIVMTMLVLCANTMVIAQIVVQYLMFFYEFFKRWRKNPHWSFSCCLALLIPLNDLQGEIQEMAGNNLMKTQLDTGILEKPSIADSAQDSEALTFSLCEDDVENKNKMNVKFHKGEKENIKDNHNRSHQCTQTVVSSFA</sequence>
<feature type="transmembrane region" description="Helical" evidence="5">
    <location>
        <begin position="1373"/>
        <end position="1395"/>
    </location>
</feature>
<proteinExistence type="predicted"/>
<keyword evidence="5" id="KW-1133">Transmembrane helix</keyword>
<evidence type="ECO:0000259" key="6">
    <source>
        <dbReference type="PROSITE" id="PS01180"/>
    </source>
</evidence>
<dbReference type="Gene3D" id="3.80.10.10">
    <property type="entry name" value="Ribonuclease Inhibitor"/>
    <property type="match status" value="2"/>
</dbReference>
<dbReference type="Gene3D" id="2.60.40.10">
    <property type="entry name" value="Immunoglobulins"/>
    <property type="match status" value="2"/>
</dbReference>
<evidence type="ECO:0000256" key="2">
    <source>
        <dbReference type="ARBA" id="ARBA00022737"/>
    </source>
</evidence>
<dbReference type="SUPFAM" id="SSF52058">
    <property type="entry name" value="L domain-like"/>
    <property type="match status" value="1"/>
</dbReference>
<dbReference type="PROSITE" id="PS51450">
    <property type="entry name" value="LRR"/>
    <property type="match status" value="3"/>
</dbReference>
<dbReference type="InterPro" id="IPR003591">
    <property type="entry name" value="Leu-rich_rpt_typical-subtyp"/>
</dbReference>
<dbReference type="EMBL" id="LSMT01000006">
    <property type="protein sequence ID" value="PFX34149.1"/>
    <property type="molecule type" value="Genomic_DNA"/>
</dbReference>
<keyword evidence="3" id="KW-1015">Disulfide bond</keyword>
<keyword evidence="5" id="KW-0812">Transmembrane</keyword>
<dbReference type="InterPro" id="IPR000859">
    <property type="entry name" value="CUB_dom"/>
</dbReference>
<comment type="caution">
    <text evidence="7">The sequence shown here is derived from an EMBL/GenBank/DDBJ whole genome shotgun (WGS) entry which is preliminary data.</text>
</comment>
<dbReference type="PANTHER" id="PTHR24255">
    <property type="entry name" value="COMPLEMENT COMPONENT 1, S SUBCOMPONENT-RELATED"/>
    <property type="match status" value="1"/>
</dbReference>
<keyword evidence="8" id="KW-1185">Reference proteome</keyword>
<reference evidence="8" key="1">
    <citation type="journal article" date="2017" name="bioRxiv">
        <title>Comparative analysis of the genomes of Stylophora pistillata and Acropora digitifera provides evidence for extensive differences between species of corals.</title>
        <authorList>
            <person name="Voolstra C.R."/>
            <person name="Li Y."/>
            <person name="Liew Y.J."/>
            <person name="Baumgarten S."/>
            <person name="Zoccola D."/>
            <person name="Flot J.-F."/>
            <person name="Tambutte S."/>
            <person name="Allemand D."/>
            <person name="Aranda M."/>
        </authorList>
    </citation>
    <scope>NUCLEOTIDE SEQUENCE [LARGE SCALE GENOMIC DNA]</scope>
</reference>
<evidence type="ECO:0000256" key="1">
    <source>
        <dbReference type="ARBA" id="ARBA00022614"/>
    </source>
</evidence>
<dbReference type="GO" id="GO:0004252">
    <property type="term" value="F:serine-type endopeptidase activity"/>
    <property type="evidence" value="ECO:0007669"/>
    <property type="project" value="TreeGrafter"/>
</dbReference>
<keyword evidence="2" id="KW-0677">Repeat</keyword>
<dbReference type="InterPro" id="IPR035914">
    <property type="entry name" value="Sperma_CUB_dom_sf"/>
</dbReference>
<dbReference type="Pfam" id="PF13855">
    <property type="entry name" value="LRR_8"/>
    <property type="match status" value="2"/>
</dbReference>
<keyword evidence="5" id="KW-0472">Membrane</keyword>
<dbReference type="PANTHER" id="PTHR24255:SF31">
    <property type="entry name" value="CUBILIN-LIKE PROTEIN"/>
    <property type="match status" value="1"/>
</dbReference>
<dbReference type="SMART" id="SM00042">
    <property type="entry name" value="CUB"/>
    <property type="match status" value="3"/>
</dbReference>
<keyword evidence="1" id="KW-0433">Leucine-rich repeat</keyword>
<dbReference type="GO" id="GO:0005615">
    <property type="term" value="C:extracellular space"/>
    <property type="evidence" value="ECO:0007669"/>
    <property type="project" value="TreeGrafter"/>
</dbReference>
<dbReference type="PROSITE" id="PS01180">
    <property type="entry name" value="CUB"/>
    <property type="match status" value="3"/>
</dbReference>
<feature type="transmembrane region" description="Helical" evidence="5">
    <location>
        <begin position="1220"/>
        <end position="1241"/>
    </location>
</feature>
<evidence type="ECO:0000256" key="5">
    <source>
        <dbReference type="SAM" id="Phobius"/>
    </source>
</evidence>
<evidence type="ECO:0000313" key="8">
    <source>
        <dbReference type="Proteomes" id="UP000225706"/>
    </source>
</evidence>
<evidence type="ECO:0000256" key="3">
    <source>
        <dbReference type="ARBA" id="ARBA00023157"/>
    </source>
</evidence>
<dbReference type="SUPFAM" id="SSF49854">
    <property type="entry name" value="Spermadhesin, CUB domain"/>
    <property type="match status" value="3"/>
</dbReference>
<accession>A0A2B4SY98</accession>
<dbReference type="Gene3D" id="2.10.50.10">
    <property type="entry name" value="Tumor Necrosis Factor Receptor, subunit A, domain 2"/>
    <property type="match status" value="1"/>
</dbReference>